<dbReference type="PANTHER" id="PTHR10434:SF64">
    <property type="entry name" value="1-ACYL-SN-GLYCEROL-3-PHOSPHATE ACYLTRANSFERASE-RELATED"/>
    <property type="match status" value="1"/>
</dbReference>
<dbReference type="KEGG" id="ssm:Spirs_3805"/>
<proteinExistence type="predicted"/>
<dbReference type="AlphaFoldDB" id="E1R836"/>
<dbReference type="STRING" id="573413.Spirs_3805"/>
<keyword evidence="5 8" id="KW-0012">Acyltransferase</keyword>
<organism evidence="8 9">
    <name type="scientific">Sediminispirochaeta smaragdinae (strain DSM 11293 / JCM 15392 / SEBR 4228)</name>
    <name type="common">Spirochaeta smaragdinae</name>
    <dbReference type="NCBI Taxonomy" id="573413"/>
    <lineage>
        <taxon>Bacteria</taxon>
        <taxon>Pseudomonadati</taxon>
        <taxon>Spirochaetota</taxon>
        <taxon>Spirochaetia</taxon>
        <taxon>Spirochaetales</taxon>
        <taxon>Spirochaetaceae</taxon>
        <taxon>Sediminispirochaeta</taxon>
    </lineage>
</organism>
<dbReference type="HOGENOM" id="CLU_027938_6_1_12"/>
<evidence type="ECO:0000256" key="2">
    <source>
        <dbReference type="ARBA" id="ARBA00022516"/>
    </source>
</evidence>
<keyword evidence="6" id="KW-0472">Membrane</keyword>
<feature type="domain" description="Phospholipid/glycerol acyltransferase" evidence="7">
    <location>
        <begin position="78"/>
        <end position="192"/>
    </location>
</feature>
<dbReference type="EMBL" id="CP002116">
    <property type="protein sequence ID" value="ADK82891.1"/>
    <property type="molecule type" value="Genomic_DNA"/>
</dbReference>
<evidence type="ECO:0000256" key="6">
    <source>
        <dbReference type="SAM" id="Phobius"/>
    </source>
</evidence>
<dbReference type="Proteomes" id="UP000002318">
    <property type="component" value="Chromosome"/>
</dbReference>
<keyword evidence="4" id="KW-0443">Lipid metabolism</keyword>
<protein>
    <submittedName>
        <fullName evidence="8">Phospholipid/glycerol acyltransferase</fullName>
    </submittedName>
</protein>
<keyword evidence="9" id="KW-1185">Reference proteome</keyword>
<dbReference type="PANTHER" id="PTHR10434">
    <property type="entry name" value="1-ACYL-SN-GLYCEROL-3-PHOSPHATE ACYLTRANSFERASE"/>
    <property type="match status" value="1"/>
</dbReference>
<dbReference type="GO" id="GO:0006654">
    <property type="term" value="P:phosphatidic acid biosynthetic process"/>
    <property type="evidence" value="ECO:0007669"/>
    <property type="project" value="TreeGrafter"/>
</dbReference>
<comment type="pathway">
    <text evidence="1">Lipid metabolism.</text>
</comment>
<dbReference type="SUPFAM" id="SSF69593">
    <property type="entry name" value="Glycerol-3-phosphate (1)-acyltransferase"/>
    <property type="match status" value="1"/>
</dbReference>
<dbReference type="RefSeq" id="WP_013256350.1">
    <property type="nucleotide sequence ID" value="NC_014364.1"/>
</dbReference>
<evidence type="ECO:0000259" key="7">
    <source>
        <dbReference type="SMART" id="SM00563"/>
    </source>
</evidence>
<keyword evidence="6" id="KW-0812">Transmembrane</keyword>
<evidence type="ECO:0000313" key="9">
    <source>
        <dbReference type="Proteomes" id="UP000002318"/>
    </source>
</evidence>
<dbReference type="GO" id="GO:0003841">
    <property type="term" value="F:1-acylglycerol-3-phosphate O-acyltransferase activity"/>
    <property type="evidence" value="ECO:0007669"/>
    <property type="project" value="TreeGrafter"/>
</dbReference>
<sequence>MIRTVIYLLSLTLILILSAIFVVFPALLLRLFGMHRASTAWLSSIGSFIHRLVIFATGARVTVKGMENFPALRQRGSLCLVANHQSYFDIPLVVGFLPGITGFIAKKEVFSVPFINLWMLALGCIKLDRSSPRSSVRAIEKGIDSIKKGKAVMIFPEGTRSKSEKVGPFKAGSLKLATRSGAIIVPLTIEGTADMFEAKGWITPSRVTITINPSIDTKSLSQEERRGLAERLRRTIIDEGTTLV</sequence>
<keyword evidence="6" id="KW-1133">Transmembrane helix</keyword>
<dbReference type="SMART" id="SM00563">
    <property type="entry name" value="PlsC"/>
    <property type="match status" value="1"/>
</dbReference>
<evidence type="ECO:0000256" key="3">
    <source>
        <dbReference type="ARBA" id="ARBA00022679"/>
    </source>
</evidence>
<feature type="transmembrane region" description="Helical" evidence="6">
    <location>
        <begin position="7"/>
        <end position="28"/>
    </location>
</feature>
<evidence type="ECO:0000313" key="8">
    <source>
        <dbReference type="EMBL" id="ADK82891.1"/>
    </source>
</evidence>
<keyword evidence="3" id="KW-0808">Transferase</keyword>
<evidence type="ECO:0000256" key="4">
    <source>
        <dbReference type="ARBA" id="ARBA00023098"/>
    </source>
</evidence>
<dbReference type="eggNOG" id="COG0204">
    <property type="taxonomic scope" value="Bacteria"/>
</dbReference>
<evidence type="ECO:0000256" key="1">
    <source>
        <dbReference type="ARBA" id="ARBA00005189"/>
    </source>
</evidence>
<dbReference type="CDD" id="cd07989">
    <property type="entry name" value="LPLAT_AGPAT-like"/>
    <property type="match status" value="1"/>
</dbReference>
<dbReference type="InterPro" id="IPR002123">
    <property type="entry name" value="Plipid/glycerol_acylTrfase"/>
</dbReference>
<accession>E1R836</accession>
<dbReference type="OrthoDB" id="9803035at2"/>
<dbReference type="Pfam" id="PF01553">
    <property type="entry name" value="Acyltransferase"/>
    <property type="match status" value="1"/>
</dbReference>
<name>E1R836_SEDSS</name>
<gene>
    <name evidence="8" type="ordered locus">Spirs_3805</name>
</gene>
<evidence type="ECO:0000256" key="5">
    <source>
        <dbReference type="ARBA" id="ARBA00023315"/>
    </source>
</evidence>
<keyword evidence="2" id="KW-0444">Lipid biosynthesis</keyword>
<reference evidence="8 9" key="1">
    <citation type="journal article" date="2010" name="Stand. Genomic Sci.">
        <title>Complete genome sequence of Spirochaeta smaragdinae type strain (SEBR 4228).</title>
        <authorList>
            <person name="Mavromatis K."/>
            <person name="Yasawong M."/>
            <person name="Chertkov O."/>
            <person name="Lapidus A."/>
            <person name="Lucas S."/>
            <person name="Nolan M."/>
            <person name="Del Rio T.G."/>
            <person name="Tice H."/>
            <person name="Cheng J.F."/>
            <person name="Pitluck S."/>
            <person name="Liolios K."/>
            <person name="Ivanova N."/>
            <person name="Tapia R."/>
            <person name="Han C."/>
            <person name="Bruce D."/>
            <person name="Goodwin L."/>
            <person name="Pati A."/>
            <person name="Chen A."/>
            <person name="Palaniappan K."/>
            <person name="Land M."/>
            <person name="Hauser L."/>
            <person name="Chang Y.J."/>
            <person name="Jeffries C.D."/>
            <person name="Detter J.C."/>
            <person name="Rohde M."/>
            <person name="Brambilla E."/>
            <person name="Spring S."/>
            <person name="Goker M."/>
            <person name="Sikorski J."/>
            <person name="Woyke T."/>
            <person name="Bristow J."/>
            <person name="Eisen J.A."/>
            <person name="Markowitz V."/>
            <person name="Hugenholtz P."/>
            <person name="Klenk H.P."/>
            <person name="Kyrpides N.C."/>
        </authorList>
    </citation>
    <scope>NUCLEOTIDE SEQUENCE [LARGE SCALE GENOMIC DNA]</scope>
    <source>
        <strain evidence="9">DSM 11293 / JCM 15392 / SEBR 4228</strain>
    </source>
</reference>